<dbReference type="Proteomes" id="UP000092544">
    <property type="component" value="Unassembled WGS sequence"/>
</dbReference>
<organism evidence="1 2">
    <name type="scientific">Marinomonas spartinae</name>
    <dbReference type="NCBI Taxonomy" id="1792290"/>
    <lineage>
        <taxon>Bacteria</taxon>
        <taxon>Pseudomonadati</taxon>
        <taxon>Pseudomonadota</taxon>
        <taxon>Gammaproteobacteria</taxon>
        <taxon>Oceanospirillales</taxon>
        <taxon>Oceanospirillaceae</taxon>
        <taxon>Marinomonas</taxon>
    </lineage>
</organism>
<dbReference type="RefSeq" id="WP_067016662.1">
    <property type="nucleotide sequence ID" value="NZ_FLOB01000005.1"/>
</dbReference>
<protein>
    <submittedName>
        <fullName evidence="1">Uncharacterized protein</fullName>
    </submittedName>
</protein>
<dbReference type="AlphaFoldDB" id="A0A1A8THV8"/>
<gene>
    <name evidence="1" type="ORF">MSP8886_02384</name>
</gene>
<dbReference type="OrthoDB" id="7065204at2"/>
<sequence length="153" mass="17748">MKILSDKEFLLKLMSESTDTEPPKSQIWVNGKAVDSFIEGEVCEACIGYENFYLVFTTNNSPFEESLNIQFLDQNCRLLDQATLVWPYSTGSFTLIGLTEPNFIAFKFFEETVWEIALYPSKKLVIPYFSEPAGVWRKFRLRHYFKISKKSVA</sequence>
<evidence type="ECO:0000313" key="1">
    <source>
        <dbReference type="EMBL" id="SBS32304.1"/>
    </source>
</evidence>
<keyword evidence="2" id="KW-1185">Reference proteome</keyword>
<name>A0A1A8THV8_9GAMM</name>
<reference evidence="1 2" key="1">
    <citation type="submission" date="2016-06" db="EMBL/GenBank/DDBJ databases">
        <authorList>
            <person name="Kjaerup R.B."/>
            <person name="Dalgaard T.S."/>
            <person name="Juul-Madsen H.R."/>
        </authorList>
    </citation>
    <scope>NUCLEOTIDE SEQUENCE [LARGE SCALE GENOMIC DNA]</scope>
    <source>
        <strain evidence="1 2">CECT 8886</strain>
    </source>
</reference>
<evidence type="ECO:0000313" key="2">
    <source>
        <dbReference type="Proteomes" id="UP000092544"/>
    </source>
</evidence>
<proteinExistence type="predicted"/>
<accession>A0A1A8THV8</accession>
<dbReference type="EMBL" id="FLOB01000005">
    <property type="protein sequence ID" value="SBS32304.1"/>
    <property type="molecule type" value="Genomic_DNA"/>
</dbReference>